<dbReference type="Proteomes" id="UP001242811">
    <property type="component" value="Unassembled WGS sequence"/>
</dbReference>
<keyword evidence="1" id="KW-0812">Transmembrane</keyword>
<proteinExistence type="predicted"/>
<keyword evidence="4" id="KW-1185">Reference proteome</keyword>
<keyword evidence="1" id="KW-0472">Membrane</keyword>
<keyword evidence="3" id="KW-0645">Protease</keyword>
<feature type="transmembrane region" description="Helical" evidence="1">
    <location>
        <begin position="12"/>
        <end position="30"/>
    </location>
</feature>
<protein>
    <submittedName>
        <fullName evidence="3">Membrane protease YdiL (CAAX protease family)</fullName>
    </submittedName>
</protein>
<keyword evidence="3" id="KW-0378">Hydrolase</keyword>
<keyword evidence="1" id="KW-1133">Transmembrane helix</keyword>
<dbReference type="InterPro" id="IPR003675">
    <property type="entry name" value="Rce1/LyrA-like_dom"/>
</dbReference>
<comment type="caution">
    <text evidence="3">The sequence shown here is derived from an EMBL/GenBank/DDBJ whole genome shotgun (WGS) entry which is preliminary data.</text>
</comment>
<evidence type="ECO:0000259" key="2">
    <source>
        <dbReference type="Pfam" id="PF02517"/>
    </source>
</evidence>
<name>A0ABU0L788_9BACL</name>
<feature type="transmembrane region" description="Helical" evidence="1">
    <location>
        <begin position="145"/>
        <end position="165"/>
    </location>
</feature>
<evidence type="ECO:0000313" key="4">
    <source>
        <dbReference type="Proteomes" id="UP001242811"/>
    </source>
</evidence>
<accession>A0ABU0L788</accession>
<reference evidence="3 4" key="1">
    <citation type="submission" date="2023-07" db="EMBL/GenBank/DDBJ databases">
        <title>Genomic Encyclopedia of Type Strains, Phase IV (KMG-IV): sequencing the most valuable type-strain genomes for metagenomic binning, comparative biology and taxonomic classification.</title>
        <authorList>
            <person name="Goeker M."/>
        </authorList>
    </citation>
    <scope>NUCLEOTIDE SEQUENCE [LARGE SCALE GENOMIC DNA]</scope>
    <source>
        <strain evidence="3 4">DSM 14914</strain>
    </source>
</reference>
<sequence>MGLTRQGLGKTITLAVVTCVLLIPIILYSLSEEQLSKVMTVFQKPDQAVLFYPLSLVMAFLLPGFTEEVMFRGILQSRLSSFTRSEVNGLFLASLLFAIYHVPYAYFLTSWATHGNLTWSLSTVLTERFITGLLMGLIWMRTKNLAGPMIVHAFMDSFIILASFVK</sequence>
<organism evidence="3 4">
    <name type="scientific">Paenibacillus brasilensis</name>
    <dbReference type="NCBI Taxonomy" id="128574"/>
    <lineage>
        <taxon>Bacteria</taxon>
        <taxon>Bacillati</taxon>
        <taxon>Bacillota</taxon>
        <taxon>Bacilli</taxon>
        <taxon>Bacillales</taxon>
        <taxon>Paenibacillaceae</taxon>
        <taxon>Paenibacillus</taxon>
    </lineage>
</organism>
<evidence type="ECO:0000313" key="3">
    <source>
        <dbReference type="EMBL" id="MDQ0497137.1"/>
    </source>
</evidence>
<gene>
    <name evidence="3" type="ORF">QOZ95_005338</name>
</gene>
<feature type="domain" description="CAAX prenyl protease 2/Lysostaphin resistance protein A-like" evidence="2">
    <location>
        <begin position="53"/>
        <end position="157"/>
    </location>
</feature>
<feature type="transmembrane region" description="Helical" evidence="1">
    <location>
        <begin position="87"/>
        <end position="107"/>
    </location>
</feature>
<dbReference type="GO" id="GO:0008233">
    <property type="term" value="F:peptidase activity"/>
    <property type="evidence" value="ECO:0007669"/>
    <property type="project" value="UniProtKB-KW"/>
</dbReference>
<dbReference type="Pfam" id="PF02517">
    <property type="entry name" value="Rce1-like"/>
    <property type="match status" value="1"/>
</dbReference>
<evidence type="ECO:0000256" key="1">
    <source>
        <dbReference type="SAM" id="Phobius"/>
    </source>
</evidence>
<dbReference type="EMBL" id="JAUSWA010000055">
    <property type="protein sequence ID" value="MDQ0497137.1"/>
    <property type="molecule type" value="Genomic_DNA"/>
</dbReference>
<dbReference type="RefSeq" id="WP_152380564.1">
    <property type="nucleotide sequence ID" value="NZ_CP045298.1"/>
</dbReference>
<feature type="transmembrane region" description="Helical" evidence="1">
    <location>
        <begin position="50"/>
        <end position="66"/>
    </location>
</feature>
<dbReference type="GO" id="GO:0006508">
    <property type="term" value="P:proteolysis"/>
    <property type="evidence" value="ECO:0007669"/>
    <property type="project" value="UniProtKB-KW"/>
</dbReference>